<dbReference type="Proteomes" id="UP001216390">
    <property type="component" value="Chromosome"/>
</dbReference>
<feature type="transmembrane region" description="Helical" evidence="1">
    <location>
        <begin position="166"/>
        <end position="183"/>
    </location>
</feature>
<gene>
    <name evidence="2" type="ORF">PO878_11085</name>
</gene>
<dbReference type="InterPro" id="IPR018650">
    <property type="entry name" value="STSV1_Orf64"/>
</dbReference>
<dbReference type="Pfam" id="PF09852">
    <property type="entry name" value="DUF2079"/>
    <property type="match status" value="1"/>
</dbReference>
<sequence length="509" mass="54281">MSERSGASRRGSLRRRLDASALRWQARLDTPWVDRTLPWLIAGLLTIVLLLISLAVQRQLDGGPTLATWTQAAWNMEEGRGPVSSLAGGDMVWDQWAFTSLPLLYLGRFVPTEVVLATAEALCLGLAVVPLWRMAREVARLRLGVTVGLILAYCAAPVLYSANLSGWSPVVTAVPAIAWGAWFGQRRRWVAYGLCMVVALLSRADVSLLLVAFGILGVTSGDRRSGGATAAVGALWALAFLVLVDPPVPEAPMTASEAVLARGEAPLAVLTDPVRLVTDLVIQPNVGALVVLVGPLLFLPLVVPRFALPALPPIWLGLVGEEAVRQAVGPSPGAVQLPSVLLLAVVPMVLAASVALARIGQPSVSRIRVDHRIVAAMVLATLAIFVQVAPTSPFNEPWSWGSQDDADGARLEASELLDEVDPHGGVTASPQLTPLVAERRDVQEVSAGPPRGWEPTTGAVLLDTTAVGDDGVPLWDRRDREEVLASLAARSYDLEYRAAGIFLVLRRPE</sequence>
<reference evidence="2" key="1">
    <citation type="submission" date="2023-01" db="EMBL/GenBank/DDBJ databases">
        <title>The diversity of Class Acidimicrobiia in South China Sea sediment environments and the proposal of Iamia marina sp. nov., a novel species of the genus Iamia.</title>
        <authorList>
            <person name="He Y."/>
            <person name="Tian X."/>
        </authorList>
    </citation>
    <scope>NUCLEOTIDE SEQUENCE</scope>
    <source>
        <strain evidence="2">DSM 19957</strain>
    </source>
</reference>
<name>A0AAE9Y665_9ACTN</name>
<feature type="transmembrane region" description="Helical" evidence="1">
    <location>
        <begin position="37"/>
        <end position="56"/>
    </location>
</feature>
<feature type="transmembrane region" description="Helical" evidence="1">
    <location>
        <begin position="141"/>
        <end position="160"/>
    </location>
</feature>
<feature type="transmembrane region" description="Helical" evidence="1">
    <location>
        <begin position="227"/>
        <end position="244"/>
    </location>
</feature>
<evidence type="ECO:0000313" key="3">
    <source>
        <dbReference type="Proteomes" id="UP001216390"/>
    </source>
</evidence>
<feature type="transmembrane region" description="Helical" evidence="1">
    <location>
        <begin position="190"/>
        <end position="215"/>
    </location>
</feature>
<keyword evidence="1" id="KW-0472">Membrane</keyword>
<dbReference type="KEGG" id="ima:PO878_11085"/>
<protein>
    <submittedName>
        <fullName evidence="2">DUF2079 domain-containing protein</fullName>
    </submittedName>
</protein>
<keyword evidence="1" id="KW-1133">Transmembrane helix</keyword>
<feature type="transmembrane region" description="Helical" evidence="1">
    <location>
        <begin position="286"/>
        <end position="308"/>
    </location>
</feature>
<proteinExistence type="predicted"/>
<accession>A0AAE9Y665</accession>
<dbReference type="EMBL" id="CP116942">
    <property type="protein sequence ID" value="WCO65043.1"/>
    <property type="molecule type" value="Genomic_DNA"/>
</dbReference>
<evidence type="ECO:0000256" key="1">
    <source>
        <dbReference type="SAM" id="Phobius"/>
    </source>
</evidence>
<dbReference type="AlphaFoldDB" id="A0AAE9Y665"/>
<feature type="transmembrane region" description="Helical" evidence="1">
    <location>
        <begin position="372"/>
        <end position="389"/>
    </location>
</feature>
<evidence type="ECO:0000313" key="2">
    <source>
        <dbReference type="EMBL" id="WCO65043.1"/>
    </source>
</evidence>
<feature type="transmembrane region" description="Helical" evidence="1">
    <location>
        <begin position="340"/>
        <end position="360"/>
    </location>
</feature>
<organism evidence="2 3">
    <name type="scientific">Iamia majanohamensis</name>
    <dbReference type="NCBI Taxonomy" id="467976"/>
    <lineage>
        <taxon>Bacteria</taxon>
        <taxon>Bacillati</taxon>
        <taxon>Actinomycetota</taxon>
        <taxon>Acidimicrobiia</taxon>
        <taxon>Acidimicrobiales</taxon>
        <taxon>Iamiaceae</taxon>
        <taxon>Iamia</taxon>
    </lineage>
</organism>
<feature type="transmembrane region" description="Helical" evidence="1">
    <location>
        <begin position="109"/>
        <end position="129"/>
    </location>
</feature>
<keyword evidence="1" id="KW-0812">Transmembrane</keyword>
<dbReference type="RefSeq" id="WP_272734568.1">
    <property type="nucleotide sequence ID" value="NZ_CP116942.1"/>
</dbReference>
<keyword evidence="3" id="KW-1185">Reference proteome</keyword>